<keyword evidence="8" id="KW-0963">Cytoplasm</keyword>
<dbReference type="EC" id="6.3.2.1" evidence="8"/>
<dbReference type="EMBL" id="WFLN01000005">
    <property type="protein sequence ID" value="KAB8031836.1"/>
    <property type="molecule type" value="Genomic_DNA"/>
</dbReference>
<feature type="binding site" evidence="8">
    <location>
        <position position="178"/>
    </location>
    <ligand>
        <name>ATP</name>
        <dbReference type="ChEBI" id="CHEBI:30616"/>
    </ligand>
</feature>
<dbReference type="HAMAP" id="MF_00158">
    <property type="entry name" value="PanC"/>
    <property type="match status" value="1"/>
</dbReference>
<dbReference type="GO" id="GO:0005829">
    <property type="term" value="C:cytosol"/>
    <property type="evidence" value="ECO:0007669"/>
    <property type="project" value="TreeGrafter"/>
</dbReference>
<dbReference type="Pfam" id="PF02569">
    <property type="entry name" value="Pantoate_ligase"/>
    <property type="match status" value="1"/>
</dbReference>
<evidence type="ECO:0000313" key="10">
    <source>
        <dbReference type="Proteomes" id="UP000442694"/>
    </source>
</evidence>
<evidence type="ECO:0000256" key="7">
    <source>
        <dbReference type="ARBA" id="ARBA00048258"/>
    </source>
</evidence>
<dbReference type="InterPro" id="IPR042176">
    <property type="entry name" value="Pantoate_ligase_C"/>
</dbReference>
<dbReference type="Proteomes" id="UP000442694">
    <property type="component" value="Unassembled WGS sequence"/>
</dbReference>
<dbReference type="FunFam" id="3.40.50.620:FF:000013">
    <property type="entry name" value="Pantothenate synthetase"/>
    <property type="match status" value="1"/>
</dbReference>
<dbReference type="PANTHER" id="PTHR21299">
    <property type="entry name" value="CYTIDYLATE KINASE/PANTOATE-BETA-ALANINE LIGASE"/>
    <property type="match status" value="1"/>
</dbReference>
<reference evidence="9 10" key="1">
    <citation type="submission" date="2019-10" db="EMBL/GenBank/DDBJ databases">
        <title>New genus of Silvanigrellaceae.</title>
        <authorList>
            <person name="Pitt A."/>
            <person name="Hahn M.W."/>
        </authorList>
    </citation>
    <scope>NUCLEOTIDE SEQUENCE [LARGE SCALE GENOMIC DNA]</scope>
    <source>
        <strain evidence="9 10">33A1-SZDP</strain>
    </source>
</reference>
<dbReference type="UniPathway" id="UPA00028">
    <property type="reaction ID" value="UER00005"/>
</dbReference>
<proteinExistence type="inferred from homology"/>
<evidence type="ECO:0000313" key="9">
    <source>
        <dbReference type="EMBL" id="KAB8031836.1"/>
    </source>
</evidence>
<comment type="pathway">
    <text evidence="1 8">Cofactor biosynthesis; (R)-pantothenate biosynthesis; (R)-pantothenate from (R)-pantoate and beta-alanine: step 1/1.</text>
</comment>
<keyword evidence="4 8" id="KW-0566">Pantothenate biosynthesis</keyword>
<feature type="binding site" evidence="8">
    <location>
        <begin position="186"/>
        <end position="189"/>
    </location>
    <ligand>
        <name>ATP</name>
        <dbReference type="ChEBI" id="CHEBI:30616"/>
    </ligand>
</feature>
<comment type="similarity">
    <text evidence="2 8">Belongs to the pantothenate synthetase family.</text>
</comment>
<feature type="active site" description="Proton donor" evidence="8">
    <location>
        <position position="39"/>
    </location>
</feature>
<comment type="subunit">
    <text evidence="8">Homodimer.</text>
</comment>
<dbReference type="RefSeq" id="WP_152212011.1">
    <property type="nucleotide sequence ID" value="NZ_WFLN01000005.1"/>
</dbReference>
<organism evidence="9 10">
    <name type="scientific">Fluviispira multicolorata</name>
    <dbReference type="NCBI Taxonomy" id="2654512"/>
    <lineage>
        <taxon>Bacteria</taxon>
        <taxon>Pseudomonadati</taxon>
        <taxon>Bdellovibrionota</taxon>
        <taxon>Oligoflexia</taxon>
        <taxon>Silvanigrellales</taxon>
        <taxon>Silvanigrellaceae</taxon>
        <taxon>Fluviispira</taxon>
    </lineage>
</organism>
<keyword evidence="6 8" id="KW-0067">ATP-binding</keyword>
<feature type="binding site" evidence="8">
    <location>
        <position position="63"/>
    </location>
    <ligand>
        <name>(R)-pantoate</name>
        <dbReference type="ChEBI" id="CHEBI:15980"/>
    </ligand>
</feature>
<dbReference type="GO" id="GO:0005524">
    <property type="term" value="F:ATP binding"/>
    <property type="evidence" value="ECO:0007669"/>
    <property type="project" value="UniProtKB-KW"/>
</dbReference>
<evidence type="ECO:0000256" key="5">
    <source>
        <dbReference type="ARBA" id="ARBA00022741"/>
    </source>
</evidence>
<dbReference type="PANTHER" id="PTHR21299:SF1">
    <property type="entry name" value="PANTOATE--BETA-ALANINE LIGASE"/>
    <property type="match status" value="1"/>
</dbReference>
<feature type="binding site" evidence="8">
    <location>
        <begin position="32"/>
        <end position="39"/>
    </location>
    <ligand>
        <name>ATP</name>
        <dbReference type="ChEBI" id="CHEBI:30616"/>
    </ligand>
</feature>
<dbReference type="Gene3D" id="3.40.50.620">
    <property type="entry name" value="HUPs"/>
    <property type="match status" value="1"/>
</dbReference>
<comment type="catalytic activity">
    <reaction evidence="7 8">
        <text>(R)-pantoate + beta-alanine + ATP = (R)-pantothenate + AMP + diphosphate + H(+)</text>
        <dbReference type="Rhea" id="RHEA:10912"/>
        <dbReference type="ChEBI" id="CHEBI:15378"/>
        <dbReference type="ChEBI" id="CHEBI:15980"/>
        <dbReference type="ChEBI" id="CHEBI:29032"/>
        <dbReference type="ChEBI" id="CHEBI:30616"/>
        <dbReference type="ChEBI" id="CHEBI:33019"/>
        <dbReference type="ChEBI" id="CHEBI:57966"/>
        <dbReference type="ChEBI" id="CHEBI:456215"/>
        <dbReference type="EC" id="6.3.2.1"/>
    </reaction>
</comment>
<evidence type="ECO:0000256" key="8">
    <source>
        <dbReference type="HAMAP-Rule" id="MF_00158"/>
    </source>
</evidence>
<sequence length="305" mass="33999">MSLLVITRKKELISFVAEQKKTRKSIGFVPTMGALHEGHASLVKLSASENDCTLISIFVNPKQFSANEDLSKYPRTFQKDIEVCEKNNGTVLFAPTVEEMYPNHFKTEVKVTEITEVLCGAFRLGHFNGVATVLNLLINLTQADKMYLGQKDFQQVQVVKKMVEDLSLPIKIISCPTIREADGLPLSSRNRFLSPEGRKISSTLPRALAQVAKAFLAGERSVHKLDELCKAELNKEKLIPQYLEFRLTSDLTRKCEDTISEDCVLALAQFIEDAGSKTRLIDNIVLGNDSSQIDALVELIKRALG</sequence>
<dbReference type="Gene3D" id="3.30.1300.10">
    <property type="entry name" value="Pantoate-beta-alanine ligase, C-terminal domain"/>
    <property type="match status" value="1"/>
</dbReference>
<dbReference type="AlphaFoldDB" id="A0A833N4A8"/>
<gene>
    <name evidence="8" type="primary">panC</name>
    <name evidence="9" type="ORF">GCL57_04120</name>
</gene>
<evidence type="ECO:0000256" key="3">
    <source>
        <dbReference type="ARBA" id="ARBA00022598"/>
    </source>
</evidence>
<name>A0A833N4A8_9BACT</name>
<keyword evidence="3 8" id="KW-0436">Ligase</keyword>
<protein>
    <recommendedName>
        <fullName evidence="8">Pantothenate synthetase</fullName>
        <shortName evidence="8">PS</shortName>
        <ecNumber evidence="8">6.3.2.1</ecNumber>
    </recommendedName>
    <alternativeName>
        <fullName evidence="8">Pantoate--beta-alanine ligase</fullName>
    </alternativeName>
    <alternativeName>
        <fullName evidence="8">Pantoate-activating enzyme</fullName>
    </alternativeName>
</protein>
<comment type="caution">
    <text evidence="9">The sequence shown here is derived from an EMBL/GenBank/DDBJ whole genome shotgun (WGS) entry which is preliminary data.</text>
</comment>
<dbReference type="GO" id="GO:0015940">
    <property type="term" value="P:pantothenate biosynthetic process"/>
    <property type="evidence" value="ECO:0007669"/>
    <property type="project" value="UniProtKB-UniRule"/>
</dbReference>
<dbReference type="InterPro" id="IPR003721">
    <property type="entry name" value="Pantoate_ligase"/>
</dbReference>
<dbReference type="InterPro" id="IPR014729">
    <property type="entry name" value="Rossmann-like_a/b/a_fold"/>
</dbReference>
<comment type="subcellular location">
    <subcellularLocation>
        <location evidence="8">Cytoplasm</location>
    </subcellularLocation>
</comment>
<dbReference type="SUPFAM" id="SSF52374">
    <property type="entry name" value="Nucleotidylyl transferase"/>
    <property type="match status" value="1"/>
</dbReference>
<feature type="binding site" evidence="8">
    <location>
        <begin position="149"/>
        <end position="152"/>
    </location>
    <ligand>
        <name>ATP</name>
        <dbReference type="ChEBI" id="CHEBI:30616"/>
    </ligand>
</feature>
<evidence type="ECO:0000256" key="4">
    <source>
        <dbReference type="ARBA" id="ARBA00022655"/>
    </source>
</evidence>
<dbReference type="GO" id="GO:0004592">
    <property type="term" value="F:pantoate-beta-alanine ligase activity"/>
    <property type="evidence" value="ECO:0007669"/>
    <property type="project" value="UniProtKB-UniRule"/>
</dbReference>
<evidence type="ECO:0000256" key="6">
    <source>
        <dbReference type="ARBA" id="ARBA00022840"/>
    </source>
</evidence>
<dbReference type="NCBIfam" id="TIGR00018">
    <property type="entry name" value="panC"/>
    <property type="match status" value="1"/>
</dbReference>
<keyword evidence="5 8" id="KW-0547">Nucleotide-binding</keyword>
<keyword evidence="10" id="KW-1185">Reference proteome</keyword>
<feature type="binding site" evidence="8">
    <location>
        <position position="155"/>
    </location>
    <ligand>
        <name>(R)-pantoate</name>
        <dbReference type="ChEBI" id="CHEBI:15980"/>
    </ligand>
</feature>
<accession>A0A833N4A8</accession>
<evidence type="ECO:0000256" key="2">
    <source>
        <dbReference type="ARBA" id="ARBA00009256"/>
    </source>
</evidence>
<dbReference type="CDD" id="cd00560">
    <property type="entry name" value="PanC"/>
    <property type="match status" value="1"/>
</dbReference>
<comment type="function">
    <text evidence="8">Catalyzes the condensation of pantoate with beta-alanine in an ATP-dependent reaction via a pantoyl-adenylate intermediate.</text>
</comment>
<comment type="miscellaneous">
    <text evidence="8">The reaction proceeds by a bi uni uni bi ping pong mechanism.</text>
</comment>
<evidence type="ECO:0000256" key="1">
    <source>
        <dbReference type="ARBA" id="ARBA00004990"/>
    </source>
</evidence>
<feature type="binding site" evidence="8">
    <location>
        <position position="63"/>
    </location>
    <ligand>
        <name>beta-alanine</name>
        <dbReference type="ChEBI" id="CHEBI:57966"/>
    </ligand>
</feature>